<dbReference type="STRING" id="1227492.C482_06784"/>
<feature type="transmembrane region" description="Helical" evidence="2">
    <location>
        <begin position="6"/>
        <end position="25"/>
    </location>
</feature>
<keyword evidence="4" id="KW-1185">Reference proteome</keyword>
<feature type="compositionally biased region" description="Basic and acidic residues" evidence="1">
    <location>
        <begin position="62"/>
        <end position="81"/>
    </location>
</feature>
<keyword evidence="2" id="KW-0812">Transmembrane</keyword>
<gene>
    <name evidence="3" type="ORF">C482_06784</name>
</gene>
<protein>
    <submittedName>
        <fullName evidence="3">Uncharacterized protein</fullName>
    </submittedName>
</protein>
<proteinExistence type="predicted"/>
<dbReference type="Proteomes" id="UP000011693">
    <property type="component" value="Unassembled WGS sequence"/>
</dbReference>
<feature type="region of interest" description="Disordered" evidence="1">
    <location>
        <begin position="28"/>
        <end position="111"/>
    </location>
</feature>
<dbReference type="OrthoDB" id="170770at2157"/>
<comment type="caution">
    <text evidence="3">The sequence shown here is derived from an EMBL/GenBank/DDBJ whole genome shotgun (WGS) entry which is preliminary data.</text>
</comment>
<dbReference type="Pfam" id="PF26467">
    <property type="entry name" value="DUF8143"/>
    <property type="match status" value="1"/>
</dbReference>
<reference evidence="3 4" key="1">
    <citation type="journal article" date="2014" name="PLoS Genet.">
        <title>Phylogenetically driven sequencing of extremely halophilic archaea reveals strategies for static and dynamic osmo-response.</title>
        <authorList>
            <person name="Becker E.A."/>
            <person name="Seitzer P.M."/>
            <person name="Tritt A."/>
            <person name="Larsen D."/>
            <person name="Krusor M."/>
            <person name="Yao A.I."/>
            <person name="Wu D."/>
            <person name="Madern D."/>
            <person name="Eisen J.A."/>
            <person name="Darling A.E."/>
            <person name="Facciotti M.T."/>
        </authorList>
    </citation>
    <scope>NUCLEOTIDE SEQUENCE [LARGE SCALE GENOMIC DNA]</scope>
    <source>
        <strain evidence="3 4">JCM 10990</strain>
    </source>
</reference>
<organism evidence="3 4">
    <name type="scientific">Natrialba chahannaoensis JCM 10990</name>
    <dbReference type="NCBI Taxonomy" id="1227492"/>
    <lineage>
        <taxon>Archaea</taxon>
        <taxon>Methanobacteriati</taxon>
        <taxon>Methanobacteriota</taxon>
        <taxon>Stenosarchaea group</taxon>
        <taxon>Halobacteria</taxon>
        <taxon>Halobacteriales</taxon>
        <taxon>Natrialbaceae</taxon>
        <taxon>Natrialba</taxon>
    </lineage>
</organism>
<accession>M0AVP0</accession>
<keyword evidence="2" id="KW-1133">Transmembrane helix</keyword>
<keyword evidence="2" id="KW-0472">Membrane</keyword>
<evidence type="ECO:0000256" key="2">
    <source>
        <dbReference type="SAM" id="Phobius"/>
    </source>
</evidence>
<name>M0AVP0_9EURY</name>
<dbReference type="PATRIC" id="fig|1227492.4.peg.1319"/>
<dbReference type="InterPro" id="IPR058456">
    <property type="entry name" value="DUF8143"/>
</dbReference>
<sequence length="111" mass="12103">MAAGFAFVLMLFITLAFTVGLYLLIAGETSNPTVMDREQAEAEAKRRGGLQQGQNHNHNHHDHGERTAHEPDARSDHERATGSRSDNGVPGSDDGETTDGNTSGWEFDHET</sequence>
<evidence type="ECO:0000256" key="1">
    <source>
        <dbReference type="SAM" id="MobiDB-lite"/>
    </source>
</evidence>
<feature type="compositionally biased region" description="Basic and acidic residues" evidence="1">
    <location>
        <begin position="35"/>
        <end position="46"/>
    </location>
</feature>
<dbReference type="EMBL" id="AOIN01000044">
    <property type="protein sequence ID" value="ELZ01459.1"/>
    <property type="molecule type" value="Genomic_DNA"/>
</dbReference>
<evidence type="ECO:0000313" key="3">
    <source>
        <dbReference type="EMBL" id="ELZ01459.1"/>
    </source>
</evidence>
<dbReference type="AlphaFoldDB" id="M0AVP0"/>
<dbReference type="RefSeq" id="WP_006166748.1">
    <property type="nucleotide sequence ID" value="NZ_AOIN01000044.1"/>
</dbReference>
<evidence type="ECO:0000313" key="4">
    <source>
        <dbReference type="Proteomes" id="UP000011693"/>
    </source>
</evidence>